<dbReference type="PANTHER" id="PTHR10547:SF7">
    <property type="entry name" value="SEMINAL VESICLE SECRETORY PROTEIN 3A-RELATED"/>
    <property type="match status" value="1"/>
</dbReference>
<keyword evidence="1 3" id="KW-0732">Signal</keyword>
<evidence type="ECO:0000256" key="2">
    <source>
        <dbReference type="ARBA" id="ARBA00022737"/>
    </source>
</evidence>
<organism evidence="4 5">
    <name type="scientific">Mesocricetus auratus</name>
    <name type="common">Golden hamster</name>
    <dbReference type="NCBI Taxonomy" id="10036"/>
    <lineage>
        <taxon>Eukaryota</taxon>
        <taxon>Metazoa</taxon>
        <taxon>Chordata</taxon>
        <taxon>Craniata</taxon>
        <taxon>Vertebrata</taxon>
        <taxon>Euteleostomi</taxon>
        <taxon>Mammalia</taxon>
        <taxon>Eutheria</taxon>
        <taxon>Euarchontoglires</taxon>
        <taxon>Glires</taxon>
        <taxon>Rodentia</taxon>
        <taxon>Myomorpha</taxon>
        <taxon>Muroidea</taxon>
        <taxon>Cricetidae</taxon>
        <taxon>Cricetinae</taxon>
        <taxon>Mesocricetus</taxon>
    </lineage>
</organism>
<name>A0ABM2WDS2_MESAU</name>
<accession>A0ABM2WDS2</accession>
<keyword evidence="4" id="KW-1185">Reference proteome</keyword>
<dbReference type="Proteomes" id="UP000886700">
    <property type="component" value="Unplaced"/>
</dbReference>
<evidence type="ECO:0000256" key="1">
    <source>
        <dbReference type="ARBA" id="ARBA00022729"/>
    </source>
</evidence>
<dbReference type="PANTHER" id="PTHR10547">
    <property type="entry name" value="SEMENOGELIN/SEMINAL VESICLE SECRETORY PROTEIN"/>
    <property type="match status" value="1"/>
</dbReference>
<sequence length="261" mass="29545">MKSILFSLSLLLLEEQAAGIGIYGGTKGHFLVKTPPVVFIQKGHFHYGSSEAQEDVSEESIFMQTEQHVYGQDADTEVGKTQSSQELRDLNEDTVCDEEEDEISQQKSQLQSQSQIKSQAQLKSHETQLKSQIGKLKTLGQVKAQIKLKPHSTPLKSYQAPLTLREDSAQQIKGKEYTLDEDLVQEHQQHKKVQGLKRKLGWARKAAEVFPHFRQHSQSYIVQVQEQLQGGIHHTKSFHQAQGMCYCPKGGLILYQDVFTE</sequence>
<dbReference type="GeneID" id="121134612"/>
<reference evidence="5" key="1">
    <citation type="submission" date="2025-08" db="UniProtKB">
        <authorList>
            <consortium name="RefSeq"/>
        </authorList>
    </citation>
    <scope>IDENTIFICATION</scope>
    <source>
        <tissue evidence="5">Liver</tissue>
    </source>
</reference>
<feature type="chain" id="PRO_5045155290" evidence="3">
    <location>
        <begin position="20"/>
        <end position="261"/>
    </location>
</feature>
<gene>
    <name evidence="5" type="primary">LOC121134612</name>
</gene>
<evidence type="ECO:0000256" key="3">
    <source>
        <dbReference type="SAM" id="SignalP"/>
    </source>
</evidence>
<keyword evidence="2" id="KW-0677">Repeat</keyword>
<proteinExistence type="predicted"/>
<protein>
    <submittedName>
        <fullName evidence="5">Seminal vesicle secretory protein 3A-like</fullName>
    </submittedName>
</protein>
<dbReference type="RefSeq" id="XP_040589062.1">
    <property type="nucleotide sequence ID" value="XM_040733128.1"/>
</dbReference>
<feature type="signal peptide" evidence="3">
    <location>
        <begin position="1"/>
        <end position="19"/>
    </location>
</feature>
<evidence type="ECO:0000313" key="4">
    <source>
        <dbReference type="Proteomes" id="UP000886700"/>
    </source>
</evidence>
<evidence type="ECO:0000313" key="5">
    <source>
        <dbReference type="RefSeq" id="XP_040589062.1"/>
    </source>
</evidence>